<proteinExistence type="predicted"/>
<accession>A0AAV4NKY7</accession>
<evidence type="ECO:0000313" key="2">
    <source>
        <dbReference type="Proteomes" id="UP001054945"/>
    </source>
</evidence>
<evidence type="ECO:0000313" key="1">
    <source>
        <dbReference type="EMBL" id="GIX85024.1"/>
    </source>
</evidence>
<dbReference type="EMBL" id="BPLR01021023">
    <property type="protein sequence ID" value="GIX85024.1"/>
    <property type="molecule type" value="Genomic_DNA"/>
</dbReference>
<organism evidence="1 2">
    <name type="scientific">Caerostris extrusa</name>
    <name type="common">Bark spider</name>
    <name type="synonym">Caerostris bankana</name>
    <dbReference type="NCBI Taxonomy" id="172846"/>
    <lineage>
        <taxon>Eukaryota</taxon>
        <taxon>Metazoa</taxon>
        <taxon>Ecdysozoa</taxon>
        <taxon>Arthropoda</taxon>
        <taxon>Chelicerata</taxon>
        <taxon>Arachnida</taxon>
        <taxon>Araneae</taxon>
        <taxon>Araneomorphae</taxon>
        <taxon>Entelegynae</taxon>
        <taxon>Araneoidea</taxon>
        <taxon>Araneidae</taxon>
        <taxon>Caerostris</taxon>
    </lineage>
</organism>
<protein>
    <submittedName>
        <fullName evidence="1">Uncharacterized protein</fullName>
    </submittedName>
</protein>
<name>A0AAV4NKY7_CAEEX</name>
<reference evidence="1 2" key="1">
    <citation type="submission" date="2021-06" db="EMBL/GenBank/DDBJ databases">
        <title>Caerostris extrusa draft genome.</title>
        <authorList>
            <person name="Kono N."/>
            <person name="Arakawa K."/>
        </authorList>
    </citation>
    <scope>NUCLEOTIDE SEQUENCE [LARGE SCALE GENOMIC DNA]</scope>
</reference>
<dbReference type="AlphaFoldDB" id="A0AAV4NKY7"/>
<sequence>MILALAHPSTVLPNPNVDSVLGATVPFPVLSSQTHQSTPAQPPSIIAPELCLLSHYSLRHLAEREWQRIVMRLR</sequence>
<comment type="caution">
    <text evidence="1">The sequence shown here is derived from an EMBL/GenBank/DDBJ whole genome shotgun (WGS) entry which is preliminary data.</text>
</comment>
<gene>
    <name evidence="1" type="ORF">CEXT_257991</name>
</gene>
<keyword evidence="2" id="KW-1185">Reference proteome</keyword>
<dbReference type="Proteomes" id="UP001054945">
    <property type="component" value="Unassembled WGS sequence"/>
</dbReference>